<name>A0A3B0UZA3_9ZZZZ</name>
<keyword evidence="7" id="KW-0560">Oxidoreductase</keyword>
<feature type="non-terminal residue" evidence="7">
    <location>
        <position position="1"/>
    </location>
</feature>
<evidence type="ECO:0000259" key="6">
    <source>
        <dbReference type="Pfam" id="PF00361"/>
    </source>
</evidence>
<evidence type="ECO:0000256" key="4">
    <source>
        <dbReference type="ARBA" id="ARBA00023136"/>
    </source>
</evidence>
<dbReference type="AlphaFoldDB" id="A0A3B0UZA3"/>
<reference evidence="7" key="1">
    <citation type="submission" date="2018-06" db="EMBL/GenBank/DDBJ databases">
        <authorList>
            <person name="Zhirakovskaya E."/>
        </authorList>
    </citation>
    <scope>NUCLEOTIDE SEQUENCE</scope>
</reference>
<evidence type="ECO:0000256" key="3">
    <source>
        <dbReference type="ARBA" id="ARBA00022989"/>
    </source>
</evidence>
<feature type="transmembrane region" description="Helical" evidence="5">
    <location>
        <begin position="152"/>
        <end position="169"/>
    </location>
</feature>
<dbReference type="InterPro" id="IPR001750">
    <property type="entry name" value="ND/Mrp_TM"/>
</dbReference>
<protein>
    <submittedName>
        <fullName evidence="7">NADH-ubiquinone oxidoreductase chain N</fullName>
        <ecNumber evidence="7">1.6.5.3</ecNumber>
    </submittedName>
</protein>
<feature type="transmembrane region" description="Helical" evidence="5">
    <location>
        <begin position="53"/>
        <end position="74"/>
    </location>
</feature>
<feature type="transmembrane region" description="Helical" evidence="5">
    <location>
        <begin position="229"/>
        <end position="251"/>
    </location>
</feature>
<feature type="transmembrane region" description="Helical" evidence="5">
    <location>
        <begin position="81"/>
        <end position="104"/>
    </location>
</feature>
<evidence type="ECO:0000256" key="2">
    <source>
        <dbReference type="ARBA" id="ARBA00022692"/>
    </source>
</evidence>
<comment type="subcellular location">
    <subcellularLocation>
        <location evidence="1">Membrane</location>
        <topology evidence="1">Multi-pass membrane protein</topology>
    </subcellularLocation>
</comment>
<feature type="transmembrane region" description="Helical" evidence="5">
    <location>
        <begin position="189"/>
        <end position="208"/>
    </location>
</feature>
<dbReference type="GO" id="GO:0016020">
    <property type="term" value="C:membrane"/>
    <property type="evidence" value="ECO:0007669"/>
    <property type="project" value="UniProtKB-SubCell"/>
</dbReference>
<feature type="domain" description="NADH:quinone oxidoreductase/Mrp antiporter transmembrane" evidence="6">
    <location>
        <begin position="1"/>
        <end position="203"/>
    </location>
</feature>
<dbReference type="GO" id="GO:0016491">
    <property type="term" value="F:oxidoreductase activity"/>
    <property type="evidence" value="ECO:0007669"/>
    <property type="project" value="UniProtKB-KW"/>
</dbReference>
<dbReference type="EMBL" id="UOEU01000290">
    <property type="protein sequence ID" value="VAW31812.1"/>
    <property type="molecule type" value="Genomic_DNA"/>
</dbReference>
<dbReference type="PANTHER" id="PTHR22773">
    <property type="entry name" value="NADH DEHYDROGENASE"/>
    <property type="match status" value="1"/>
</dbReference>
<dbReference type="Pfam" id="PF00361">
    <property type="entry name" value="Proton_antipo_M"/>
    <property type="match status" value="1"/>
</dbReference>
<evidence type="ECO:0000256" key="5">
    <source>
        <dbReference type="SAM" id="Phobius"/>
    </source>
</evidence>
<feature type="transmembrane region" description="Helical" evidence="5">
    <location>
        <begin position="110"/>
        <end position="131"/>
    </location>
</feature>
<gene>
    <name evidence="7" type="ORF">MNBD_CHLOROFLEXI01-4383</name>
</gene>
<keyword evidence="2 5" id="KW-0812">Transmembrane</keyword>
<dbReference type="EC" id="1.6.5.3" evidence="7"/>
<keyword evidence="7" id="KW-0830">Ubiquinone</keyword>
<organism evidence="7">
    <name type="scientific">hydrothermal vent metagenome</name>
    <dbReference type="NCBI Taxonomy" id="652676"/>
    <lineage>
        <taxon>unclassified sequences</taxon>
        <taxon>metagenomes</taxon>
        <taxon>ecological metagenomes</taxon>
    </lineage>
</organism>
<sequence>KVAAVPFHMWTPDVYEGAPTVVTAFMSVGAKVGGFAAMMRIFVTALPDLGDTWVGAVAFLAAITLILGNVVAISQSNIKRMLAYSSIAHAGYILIAVAAGVATPNGVSSALFYMFAYLFTNLGAFAIVVALERKQNEGTMLEDYKGLAKRNPLLALAMAYFMLSLTGIPPTGGFSGKFFVFRAAIEADLLWLAIIGVITSVISGYYYLRVVYLMYMYDGGEEVVPMLGIKLAVGLTVAATIILGFLPGFWYEITQEAALLGAKLVAGG</sequence>
<evidence type="ECO:0000256" key="1">
    <source>
        <dbReference type="ARBA" id="ARBA00004141"/>
    </source>
</evidence>
<accession>A0A3B0UZA3</accession>
<keyword evidence="3 5" id="KW-1133">Transmembrane helix</keyword>
<keyword evidence="4 5" id="KW-0472">Membrane</keyword>
<proteinExistence type="predicted"/>
<evidence type="ECO:0000313" key="7">
    <source>
        <dbReference type="EMBL" id="VAW31812.1"/>
    </source>
</evidence>